<gene>
    <name evidence="1" type="ORF">FYJ60_04470</name>
</gene>
<protein>
    <submittedName>
        <fullName evidence="1">Uncharacterized protein</fullName>
    </submittedName>
</protein>
<dbReference type="RefSeq" id="WP_154457362.1">
    <property type="nucleotide sequence ID" value="NZ_VUMV01000002.1"/>
</dbReference>
<dbReference type="AlphaFoldDB" id="A0A7X2TP24"/>
<organism evidence="1 2">
    <name type="scientific">Bilifractor porci</name>
    <dbReference type="NCBI Taxonomy" id="2606636"/>
    <lineage>
        <taxon>Bacteria</taxon>
        <taxon>Bacillati</taxon>
        <taxon>Bacillota</taxon>
        <taxon>Clostridia</taxon>
        <taxon>Lachnospirales</taxon>
        <taxon>Lachnospiraceae</taxon>
        <taxon>Bilifractor</taxon>
    </lineage>
</organism>
<accession>A0A7X2TP24</accession>
<proteinExistence type="predicted"/>
<dbReference type="Proteomes" id="UP000466864">
    <property type="component" value="Unassembled WGS sequence"/>
</dbReference>
<sequence>MWRRFLIGLLGVSLLCGCGKPKTNEINVSVYKMSVPTDWTLNETNDTTNWDYFIEKSDTHMAEVKIVVTDISDDNIYDYDEFVSVMGDAMEGYADNFDACDFGNVKERSINDITALEYDISGKTTNVDFTGEMVILPVSNYSKMVTVNLTQTEGCKKDYSEDFNTFVESIKM</sequence>
<evidence type="ECO:0000313" key="1">
    <source>
        <dbReference type="EMBL" id="MST81563.1"/>
    </source>
</evidence>
<dbReference type="PROSITE" id="PS51257">
    <property type="entry name" value="PROKAR_LIPOPROTEIN"/>
    <property type="match status" value="1"/>
</dbReference>
<reference evidence="1 2" key="1">
    <citation type="submission" date="2019-08" db="EMBL/GenBank/DDBJ databases">
        <title>In-depth cultivation of the pig gut microbiome towards novel bacterial diversity and tailored functional studies.</title>
        <authorList>
            <person name="Wylensek D."/>
            <person name="Hitch T.C.A."/>
            <person name="Clavel T."/>
        </authorList>
    </citation>
    <scope>NUCLEOTIDE SEQUENCE [LARGE SCALE GENOMIC DNA]</scope>
    <source>
        <strain evidence="1 2">Oil+RF-744-WCA-WT-13</strain>
    </source>
</reference>
<comment type="caution">
    <text evidence="1">The sequence shown here is derived from an EMBL/GenBank/DDBJ whole genome shotgun (WGS) entry which is preliminary data.</text>
</comment>
<dbReference type="EMBL" id="VUMV01000002">
    <property type="protein sequence ID" value="MST81563.1"/>
    <property type="molecule type" value="Genomic_DNA"/>
</dbReference>
<name>A0A7X2TP24_9FIRM</name>
<keyword evidence="2" id="KW-1185">Reference proteome</keyword>
<evidence type="ECO:0000313" key="2">
    <source>
        <dbReference type="Proteomes" id="UP000466864"/>
    </source>
</evidence>